<evidence type="ECO:0000313" key="3">
    <source>
        <dbReference type="Proteomes" id="UP000436088"/>
    </source>
</evidence>
<dbReference type="AlphaFoldDB" id="A0A6A3APN0"/>
<keyword evidence="3" id="KW-1185">Reference proteome</keyword>
<dbReference type="Pfam" id="PF05173">
    <property type="entry name" value="DapB_C"/>
    <property type="match status" value="1"/>
</dbReference>
<evidence type="ECO:0000259" key="1">
    <source>
        <dbReference type="Pfam" id="PF05173"/>
    </source>
</evidence>
<sequence>MVLSRLPSSTAVYFSGPGEVYAIKHDITDVQCLMPGLLLAIREVVRLKNLIILQVPWCITRPMENPVKNHFHPANKHFTKGIVYGQEKVL</sequence>
<reference evidence="2" key="1">
    <citation type="submission" date="2019-09" db="EMBL/GenBank/DDBJ databases">
        <title>Draft genome information of white flower Hibiscus syriacus.</title>
        <authorList>
            <person name="Kim Y.-M."/>
        </authorList>
    </citation>
    <scope>NUCLEOTIDE SEQUENCE [LARGE SCALE GENOMIC DNA]</scope>
    <source>
        <strain evidence="2">YM2019G1</strain>
    </source>
</reference>
<organism evidence="2 3">
    <name type="scientific">Hibiscus syriacus</name>
    <name type="common">Rose of Sharon</name>
    <dbReference type="NCBI Taxonomy" id="106335"/>
    <lineage>
        <taxon>Eukaryota</taxon>
        <taxon>Viridiplantae</taxon>
        <taxon>Streptophyta</taxon>
        <taxon>Embryophyta</taxon>
        <taxon>Tracheophyta</taxon>
        <taxon>Spermatophyta</taxon>
        <taxon>Magnoliopsida</taxon>
        <taxon>eudicotyledons</taxon>
        <taxon>Gunneridae</taxon>
        <taxon>Pentapetalae</taxon>
        <taxon>rosids</taxon>
        <taxon>malvids</taxon>
        <taxon>Malvales</taxon>
        <taxon>Malvaceae</taxon>
        <taxon>Malvoideae</taxon>
        <taxon>Hibiscus</taxon>
    </lineage>
</organism>
<feature type="domain" description="Dihydrodipicolinate reductase C-terminal" evidence="1">
    <location>
        <begin position="4"/>
        <end position="46"/>
    </location>
</feature>
<comment type="caution">
    <text evidence="2">The sequence shown here is derived from an EMBL/GenBank/DDBJ whole genome shotgun (WGS) entry which is preliminary data.</text>
</comment>
<accession>A0A6A3APN0</accession>
<dbReference type="Gene3D" id="3.40.50.720">
    <property type="entry name" value="NAD(P)-binding Rossmann-like Domain"/>
    <property type="match status" value="1"/>
</dbReference>
<protein>
    <recommendedName>
        <fullName evidence="1">Dihydrodipicolinate reductase C-terminal domain-containing protein</fullName>
    </recommendedName>
</protein>
<gene>
    <name evidence="2" type="ORF">F3Y22_tig00110429pilonHSYRG00623</name>
</gene>
<dbReference type="Proteomes" id="UP000436088">
    <property type="component" value="Unassembled WGS sequence"/>
</dbReference>
<dbReference type="GO" id="GO:0009089">
    <property type="term" value="P:lysine biosynthetic process via diaminopimelate"/>
    <property type="evidence" value="ECO:0007669"/>
    <property type="project" value="InterPro"/>
</dbReference>
<dbReference type="InterPro" id="IPR022663">
    <property type="entry name" value="DapB_C"/>
</dbReference>
<name>A0A6A3APN0_HIBSY</name>
<proteinExistence type="predicted"/>
<dbReference type="Gene3D" id="3.30.360.10">
    <property type="entry name" value="Dihydrodipicolinate Reductase, domain 2"/>
    <property type="match status" value="1"/>
</dbReference>
<evidence type="ECO:0000313" key="2">
    <source>
        <dbReference type="EMBL" id="KAE8705307.1"/>
    </source>
</evidence>
<dbReference type="EMBL" id="VEPZ02000982">
    <property type="protein sequence ID" value="KAE8705307.1"/>
    <property type="molecule type" value="Genomic_DNA"/>
</dbReference>
<dbReference type="GO" id="GO:0008839">
    <property type="term" value="F:4-hydroxy-tetrahydrodipicolinate reductase"/>
    <property type="evidence" value="ECO:0007669"/>
    <property type="project" value="InterPro"/>
</dbReference>